<dbReference type="AlphaFoldDB" id="A0A3P6AUU2"/>
<name>A0A3P6AUU2_BRAOL</name>
<evidence type="ECO:0000313" key="1">
    <source>
        <dbReference type="EMBL" id="VDC91573.1"/>
    </source>
</evidence>
<dbReference type="EMBL" id="LR031872">
    <property type="protein sequence ID" value="VDC91573.1"/>
    <property type="molecule type" value="Genomic_DNA"/>
</dbReference>
<accession>A0A3P6AUU2</accession>
<protein>
    <submittedName>
        <fullName evidence="1">Uncharacterized protein</fullName>
    </submittedName>
</protein>
<proteinExistence type="predicted"/>
<sequence length="121" mass="13605">MIVEDERDGYTQFDVSVFAQPESNRSSQVYFTYSTDMPSNLGNMMSIRNRVLMDGDVLRSEQQSLTGGVPNSILRRSLRTLAQTPSLRVFLGQLPKEDIWSWGGLEFRFGNRTTATATSSS</sequence>
<reference evidence="1" key="1">
    <citation type="submission" date="2018-11" db="EMBL/GenBank/DDBJ databases">
        <authorList>
            <consortium name="Genoscope - CEA"/>
            <person name="William W."/>
        </authorList>
    </citation>
    <scope>NUCLEOTIDE SEQUENCE</scope>
</reference>
<organism evidence="1">
    <name type="scientific">Brassica oleracea</name>
    <name type="common">Wild cabbage</name>
    <dbReference type="NCBI Taxonomy" id="3712"/>
    <lineage>
        <taxon>Eukaryota</taxon>
        <taxon>Viridiplantae</taxon>
        <taxon>Streptophyta</taxon>
        <taxon>Embryophyta</taxon>
        <taxon>Tracheophyta</taxon>
        <taxon>Spermatophyta</taxon>
        <taxon>Magnoliopsida</taxon>
        <taxon>eudicotyledons</taxon>
        <taxon>Gunneridae</taxon>
        <taxon>Pentapetalae</taxon>
        <taxon>rosids</taxon>
        <taxon>malvids</taxon>
        <taxon>Brassicales</taxon>
        <taxon>Brassicaceae</taxon>
        <taxon>Brassiceae</taxon>
        <taxon>Brassica</taxon>
    </lineage>
</organism>
<gene>
    <name evidence="1" type="ORF">BOLC3T15909H</name>
</gene>